<feature type="region of interest" description="Disordered" evidence="1">
    <location>
        <begin position="48"/>
        <end position="74"/>
    </location>
</feature>
<gene>
    <name evidence="3" type="ORF">ZHAS_00007240</name>
</gene>
<reference evidence="4" key="2">
    <citation type="submission" date="2020-05" db="UniProtKB">
        <authorList>
            <consortium name="EnsemblMetazoa"/>
        </authorList>
    </citation>
    <scope>IDENTIFICATION</scope>
</reference>
<protein>
    <submittedName>
        <fullName evidence="3 4">Gamma-tubulin complex component, putative</fullName>
    </submittedName>
</protein>
<dbReference type="VEuPathDB" id="VectorBase:ASIC007240"/>
<keyword evidence="5" id="KW-1185">Reference proteome</keyword>
<keyword evidence="2" id="KW-1133">Transmembrane helix</keyword>
<keyword evidence="2" id="KW-0812">Transmembrane</keyword>
<name>A0A084VPH2_ANOSI</name>
<dbReference type="EMBL" id="ATLV01015004">
    <property type="status" value="NOT_ANNOTATED_CDS"/>
    <property type="molecule type" value="Genomic_DNA"/>
</dbReference>
<feature type="compositionally biased region" description="Polar residues" evidence="1">
    <location>
        <begin position="48"/>
        <end position="58"/>
    </location>
</feature>
<dbReference type="EnsemblMetazoa" id="ASIC007240-RA">
    <property type="protein sequence ID" value="ASIC007240-PA"/>
    <property type="gene ID" value="ASIC007240"/>
</dbReference>
<accession>A0A084VPH2</accession>
<keyword evidence="2" id="KW-0472">Membrane</keyword>
<dbReference type="AlphaFoldDB" id="A0A084VPH2"/>
<evidence type="ECO:0000256" key="2">
    <source>
        <dbReference type="SAM" id="Phobius"/>
    </source>
</evidence>
<dbReference type="Proteomes" id="UP000030765">
    <property type="component" value="Unassembled WGS sequence"/>
</dbReference>
<organism evidence="3">
    <name type="scientific">Anopheles sinensis</name>
    <name type="common">Mosquito</name>
    <dbReference type="NCBI Taxonomy" id="74873"/>
    <lineage>
        <taxon>Eukaryota</taxon>
        <taxon>Metazoa</taxon>
        <taxon>Ecdysozoa</taxon>
        <taxon>Arthropoda</taxon>
        <taxon>Hexapoda</taxon>
        <taxon>Insecta</taxon>
        <taxon>Pterygota</taxon>
        <taxon>Neoptera</taxon>
        <taxon>Endopterygota</taxon>
        <taxon>Diptera</taxon>
        <taxon>Nematocera</taxon>
        <taxon>Culicoidea</taxon>
        <taxon>Culicidae</taxon>
        <taxon>Anophelinae</taxon>
        <taxon>Anopheles</taxon>
    </lineage>
</organism>
<evidence type="ECO:0000313" key="3">
    <source>
        <dbReference type="EMBL" id="KFB39866.1"/>
    </source>
</evidence>
<proteinExistence type="predicted"/>
<sequence length="211" mass="23392">MWHVGYTTFSLLCAYIFPPRKNVEPLRSVRSLFGLVWFCHRQKLSQRNLGQQKQNTSARPAARDQRKNANLTSGSSTTTAAAAASVSLVAVCFMFLPSLFSPVIHKDTFFCRCLGDSAFFVRHCLRSSAQDGCHTREEDVEARGRDLHEALLIFLVPCANEEGRNRKGLDAACECTSACLHTAQSVVGDVKGETCSPRQTADRKDELYVEG</sequence>
<feature type="transmembrane region" description="Helical" evidence="2">
    <location>
        <begin position="80"/>
        <end position="100"/>
    </location>
</feature>
<evidence type="ECO:0000313" key="4">
    <source>
        <dbReference type="EnsemblMetazoa" id="ASIC007240-PA"/>
    </source>
</evidence>
<evidence type="ECO:0000313" key="5">
    <source>
        <dbReference type="Proteomes" id="UP000030765"/>
    </source>
</evidence>
<dbReference type="EMBL" id="KE524999">
    <property type="protein sequence ID" value="KFB39866.1"/>
    <property type="molecule type" value="Genomic_DNA"/>
</dbReference>
<reference evidence="3 5" key="1">
    <citation type="journal article" date="2014" name="BMC Genomics">
        <title>Genome sequence of Anopheles sinensis provides insight into genetics basis of mosquito competence for malaria parasites.</title>
        <authorList>
            <person name="Zhou D."/>
            <person name="Zhang D."/>
            <person name="Ding G."/>
            <person name="Shi L."/>
            <person name="Hou Q."/>
            <person name="Ye Y."/>
            <person name="Xu Y."/>
            <person name="Zhou H."/>
            <person name="Xiong C."/>
            <person name="Li S."/>
            <person name="Yu J."/>
            <person name="Hong S."/>
            <person name="Yu X."/>
            <person name="Zou P."/>
            <person name="Chen C."/>
            <person name="Chang X."/>
            <person name="Wang W."/>
            <person name="Lv Y."/>
            <person name="Sun Y."/>
            <person name="Ma L."/>
            <person name="Shen B."/>
            <person name="Zhu C."/>
        </authorList>
    </citation>
    <scope>NUCLEOTIDE SEQUENCE [LARGE SCALE GENOMIC DNA]</scope>
</reference>
<evidence type="ECO:0000256" key="1">
    <source>
        <dbReference type="SAM" id="MobiDB-lite"/>
    </source>
</evidence>